<dbReference type="PANTHER" id="PTHR42839:SF2">
    <property type="entry name" value="ISOCHORISMATE SYNTHASE ENTC"/>
    <property type="match status" value="1"/>
</dbReference>
<dbReference type="InterPro" id="IPR005801">
    <property type="entry name" value="ADC_synthase"/>
</dbReference>
<dbReference type="KEGG" id="lby:Lbys_0747"/>
<accession>E4RQ24</accession>
<feature type="domain" description="Chorismate-utilising enzyme C-terminal" evidence="1">
    <location>
        <begin position="111"/>
        <end position="369"/>
    </location>
</feature>
<dbReference type="Pfam" id="PF00425">
    <property type="entry name" value="Chorismate_bind"/>
    <property type="match status" value="1"/>
</dbReference>
<dbReference type="EMBL" id="CP002305">
    <property type="protein sequence ID" value="ADQ16507.1"/>
    <property type="molecule type" value="Genomic_DNA"/>
</dbReference>
<evidence type="ECO:0000259" key="1">
    <source>
        <dbReference type="Pfam" id="PF00425"/>
    </source>
</evidence>
<dbReference type="InterPro" id="IPR015890">
    <property type="entry name" value="Chorismate_C"/>
</dbReference>
<dbReference type="Proteomes" id="UP000007435">
    <property type="component" value="Chromosome"/>
</dbReference>
<dbReference type="Gene3D" id="3.60.120.10">
    <property type="entry name" value="Anthranilate synthase"/>
    <property type="match status" value="1"/>
</dbReference>
<proteinExistence type="predicted"/>
<evidence type="ECO:0000313" key="2">
    <source>
        <dbReference type="EMBL" id="ADQ16507.1"/>
    </source>
</evidence>
<dbReference type="STRING" id="649349.Lbys_0747"/>
<reference key="1">
    <citation type="submission" date="2010-11" db="EMBL/GenBank/DDBJ databases">
        <title>The complete genome of Leadbetterella byssophila DSM 17132.</title>
        <authorList>
            <consortium name="US DOE Joint Genome Institute (JGI-PGF)"/>
            <person name="Lucas S."/>
            <person name="Copeland A."/>
            <person name="Lapidus A."/>
            <person name="Glavina del Rio T."/>
            <person name="Dalin E."/>
            <person name="Tice H."/>
            <person name="Bruce D."/>
            <person name="Goodwin L."/>
            <person name="Pitluck S."/>
            <person name="Kyrpides N."/>
            <person name="Mavromatis K."/>
            <person name="Ivanova N."/>
            <person name="Teshima H."/>
            <person name="Brettin T."/>
            <person name="Detter J.C."/>
            <person name="Han C."/>
            <person name="Tapia R."/>
            <person name="Land M."/>
            <person name="Hauser L."/>
            <person name="Markowitz V."/>
            <person name="Cheng J.-F."/>
            <person name="Hugenholtz P."/>
            <person name="Woyke T."/>
            <person name="Wu D."/>
            <person name="Tindall B."/>
            <person name="Pomrenke H.G."/>
            <person name="Brambilla E."/>
            <person name="Klenk H.-P."/>
            <person name="Eisen J.A."/>
        </authorList>
    </citation>
    <scope>NUCLEOTIDE SEQUENCE [LARGE SCALE GENOMIC DNA]</scope>
    <source>
        <strain>DSM 17132</strain>
    </source>
</reference>
<dbReference type="HOGENOM" id="CLU_006493_8_0_10"/>
<keyword evidence="3" id="KW-1185">Reference proteome</keyword>
<dbReference type="RefSeq" id="WP_013407559.1">
    <property type="nucleotide sequence ID" value="NC_014655.1"/>
</dbReference>
<reference evidence="2 3" key="2">
    <citation type="journal article" date="2011" name="Stand. Genomic Sci.">
        <title>Complete genome sequence of Leadbetterella byssophila type strain (4M15).</title>
        <authorList>
            <person name="Abt B."/>
            <person name="Teshima H."/>
            <person name="Lucas S."/>
            <person name="Lapidus A."/>
            <person name="Del Rio T.G."/>
            <person name="Nolan M."/>
            <person name="Tice H."/>
            <person name="Cheng J.F."/>
            <person name="Pitluck S."/>
            <person name="Liolios K."/>
            <person name="Pagani I."/>
            <person name="Ivanova N."/>
            <person name="Mavromatis K."/>
            <person name="Pati A."/>
            <person name="Tapia R."/>
            <person name="Han C."/>
            <person name="Goodwin L."/>
            <person name="Chen A."/>
            <person name="Palaniappan K."/>
            <person name="Land M."/>
            <person name="Hauser L."/>
            <person name="Chang Y.J."/>
            <person name="Jeffries C.D."/>
            <person name="Rohde M."/>
            <person name="Goker M."/>
            <person name="Tindall B.J."/>
            <person name="Detter J.C."/>
            <person name="Woyke T."/>
            <person name="Bristow J."/>
            <person name="Eisen J.A."/>
            <person name="Markowitz V."/>
            <person name="Hugenholtz P."/>
            <person name="Klenk H.P."/>
            <person name="Kyrpides N.C."/>
        </authorList>
    </citation>
    <scope>NUCLEOTIDE SEQUENCE [LARGE SCALE GENOMIC DNA]</scope>
    <source>
        <strain evidence="3">DSM 17132 / JCM 16389 / KACC 11308 / NBRC 106382 / 4M15</strain>
    </source>
</reference>
<sequence length="383" mass="43569">MLATTSKVNHTILSLLKEEKAFALYRLPGKTEFHLMVSEKNFLEVEEMDFEELPSGFAFVPFDQSKLWFLPADYHFTSTNDSIDLSEFNISVCKKDITGFQLIPSNEDSDKEIYMQKVDQLVKSLQNNVARKVVLSRRKKVGTLAGNDYFSAFQKLCKTHSDAMVSLVYFPEKQQIWLGATPEILVKQDKAQVFTTMSLAGTQSAFDVNGKEIRPIDALWTHKEIEEQALVGRYIINCLKKIRVREFEEEGPKTVKAGKLLHLRTYYIIDNKEVNYPNLSSVMLNLLHPTPAICGMPKDAAEKLLAEVEGYDREFYSGYLGPINVDEESHLFVNLRTMKIENGEVYTYAGGGITAESLPGKEWWETELKMGTIKGAFDNIEKL</sequence>
<gene>
    <name evidence="2" type="ordered locus">Lbys_0747</name>
</gene>
<organism evidence="2 3">
    <name type="scientific">Leadbetterella byssophila (strain DSM 17132 / JCM 16389 / KACC 11308 / NBRC 106382 / 4M15)</name>
    <dbReference type="NCBI Taxonomy" id="649349"/>
    <lineage>
        <taxon>Bacteria</taxon>
        <taxon>Pseudomonadati</taxon>
        <taxon>Bacteroidota</taxon>
        <taxon>Cytophagia</taxon>
        <taxon>Cytophagales</taxon>
        <taxon>Leadbetterellaceae</taxon>
        <taxon>Leadbetterella</taxon>
    </lineage>
</organism>
<dbReference type="AlphaFoldDB" id="E4RQ24"/>
<dbReference type="SUPFAM" id="SSF56322">
    <property type="entry name" value="ADC synthase"/>
    <property type="match status" value="1"/>
</dbReference>
<dbReference type="PANTHER" id="PTHR42839">
    <property type="entry name" value="ISOCHORISMATE SYNTHASE ENTC"/>
    <property type="match status" value="1"/>
</dbReference>
<protein>
    <submittedName>
        <fullName evidence="2">Chorismate binding protein</fullName>
    </submittedName>
</protein>
<name>E4RQ24_LEAB4</name>
<dbReference type="eggNOG" id="COG1169">
    <property type="taxonomic scope" value="Bacteria"/>
</dbReference>
<evidence type="ECO:0000313" key="3">
    <source>
        <dbReference type="Proteomes" id="UP000007435"/>
    </source>
</evidence>